<evidence type="ECO:0000313" key="8">
    <source>
        <dbReference type="EMBL" id="GAH23968.1"/>
    </source>
</evidence>
<reference evidence="8" key="1">
    <citation type="journal article" date="2014" name="Front. Microbiol.">
        <title>High frequency of phylogenetically diverse reductive dehalogenase-homologous genes in deep subseafloor sedimentary metagenomes.</title>
        <authorList>
            <person name="Kawai M."/>
            <person name="Futagami T."/>
            <person name="Toyoda A."/>
            <person name="Takaki Y."/>
            <person name="Nishi S."/>
            <person name="Hori S."/>
            <person name="Arai W."/>
            <person name="Tsubouchi T."/>
            <person name="Morono Y."/>
            <person name="Uchiyama I."/>
            <person name="Ito T."/>
            <person name="Fujiyama A."/>
            <person name="Inagaki F."/>
            <person name="Takami H."/>
        </authorList>
    </citation>
    <scope>NUCLEOTIDE SEQUENCE</scope>
    <source>
        <strain evidence="8">Expedition CK06-06</strain>
    </source>
</reference>
<evidence type="ECO:0000256" key="1">
    <source>
        <dbReference type="ARBA" id="ARBA00012771"/>
    </source>
</evidence>
<dbReference type="GO" id="GO:0032259">
    <property type="term" value="P:methylation"/>
    <property type="evidence" value="ECO:0007669"/>
    <property type="project" value="UniProtKB-KW"/>
</dbReference>
<dbReference type="PANTHER" id="PTHR18895:SF74">
    <property type="entry name" value="MTRF1L RELEASE FACTOR GLUTAMINE METHYLTRANSFERASE"/>
    <property type="match status" value="1"/>
</dbReference>
<evidence type="ECO:0000259" key="6">
    <source>
        <dbReference type="Pfam" id="PF05175"/>
    </source>
</evidence>
<dbReference type="Pfam" id="PF17827">
    <property type="entry name" value="PrmC_N"/>
    <property type="match status" value="1"/>
</dbReference>
<evidence type="ECO:0000256" key="4">
    <source>
        <dbReference type="ARBA" id="ARBA00022691"/>
    </source>
</evidence>
<accession>X1FTA3</accession>
<name>X1FTA3_9ZZZZ</name>
<evidence type="ECO:0000256" key="5">
    <source>
        <dbReference type="ARBA" id="ARBA00048391"/>
    </source>
</evidence>
<dbReference type="EC" id="2.1.1.297" evidence="1"/>
<dbReference type="NCBIfam" id="TIGR00536">
    <property type="entry name" value="hemK_fam"/>
    <property type="match status" value="1"/>
</dbReference>
<comment type="catalytic activity">
    <reaction evidence="5">
        <text>L-glutaminyl-[peptide chain release factor] + S-adenosyl-L-methionine = N(5)-methyl-L-glutaminyl-[peptide chain release factor] + S-adenosyl-L-homocysteine + H(+)</text>
        <dbReference type="Rhea" id="RHEA:42896"/>
        <dbReference type="Rhea" id="RHEA-COMP:10271"/>
        <dbReference type="Rhea" id="RHEA-COMP:10272"/>
        <dbReference type="ChEBI" id="CHEBI:15378"/>
        <dbReference type="ChEBI" id="CHEBI:30011"/>
        <dbReference type="ChEBI" id="CHEBI:57856"/>
        <dbReference type="ChEBI" id="CHEBI:59789"/>
        <dbReference type="ChEBI" id="CHEBI:61891"/>
        <dbReference type="EC" id="2.1.1.297"/>
    </reaction>
</comment>
<proteinExistence type="inferred from homology"/>
<dbReference type="InterPro" id="IPR004556">
    <property type="entry name" value="HemK-like"/>
</dbReference>
<feature type="domain" description="Release factor glutamine methyltransferase N-terminal" evidence="7">
    <location>
        <begin position="5"/>
        <end position="74"/>
    </location>
</feature>
<dbReference type="AlphaFoldDB" id="X1FTA3"/>
<protein>
    <recommendedName>
        <fullName evidence="1">peptide chain release factor N(5)-glutamine methyltransferase</fullName>
        <ecNumber evidence="1">2.1.1.297</ecNumber>
    </recommendedName>
</protein>
<dbReference type="Gene3D" id="3.40.50.150">
    <property type="entry name" value="Vaccinia Virus protein VP39"/>
    <property type="match status" value="1"/>
</dbReference>
<keyword evidence="3" id="KW-0808">Transferase</keyword>
<dbReference type="EMBL" id="BARU01000703">
    <property type="protein sequence ID" value="GAH23968.1"/>
    <property type="molecule type" value="Genomic_DNA"/>
</dbReference>
<gene>
    <name evidence="8" type="ORF">S03H2_02173</name>
</gene>
<dbReference type="InterPro" id="IPR050320">
    <property type="entry name" value="N5-glutamine_MTase"/>
</dbReference>
<dbReference type="InterPro" id="IPR019874">
    <property type="entry name" value="RF_methyltr_PrmC"/>
</dbReference>
<comment type="caution">
    <text evidence="8">The sequence shown here is derived from an EMBL/GenBank/DDBJ whole genome shotgun (WGS) entry which is preliminary data.</text>
</comment>
<dbReference type="InterPro" id="IPR029063">
    <property type="entry name" value="SAM-dependent_MTases_sf"/>
</dbReference>
<dbReference type="InterPro" id="IPR040758">
    <property type="entry name" value="PrmC_N"/>
</dbReference>
<sequence>MTLKQVLSRARRILATNNIEDTPLECELLLRHTLKISRTQLYLDPDRELSPKQEETFWQLIKRRLNGEPTAYITRHREFYGLDFYVDTRVLIPRPESETLVEKALNHAQNYPISTIAEIGTGCGAIAISLALNLPQAKIYATDVSDTALEVALFNCQKYGVAHRIGLLHGNMLDPLPEPVDLIIANLPYVKESELSRMRSAHSESWLALNGGPDGLEKIYQLCHQVDDKLNTDGYLFLEIGMGQRRAVTTLLHNLFPSARIEVTPDLGGIDRVVSLRLTQSQPNDKLINWAFTRAK</sequence>
<feature type="domain" description="Methyltransferase small" evidence="6">
    <location>
        <begin position="112"/>
        <end position="194"/>
    </location>
</feature>
<dbReference type="PANTHER" id="PTHR18895">
    <property type="entry name" value="HEMK METHYLTRANSFERASE"/>
    <property type="match status" value="1"/>
</dbReference>
<dbReference type="InterPro" id="IPR007848">
    <property type="entry name" value="Small_mtfrase_dom"/>
</dbReference>
<evidence type="ECO:0000256" key="2">
    <source>
        <dbReference type="ARBA" id="ARBA00022603"/>
    </source>
</evidence>
<dbReference type="CDD" id="cd02440">
    <property type="entry name" value="AdoMet_MTases"/>
    <property type="match status" value="1"/>
</dbReference>
<dbReference type="GO" id="GO:0102559">
    <property type="term" value="F:peptide chain release factor N(5)-glutamine methyltransferase activity"/>
    <property type="evidence" value="ECO:0007669"/>
    <property type="project" value="UniProtKB-EC"/>
</dbReference>
<keyword evidence="4" id="KW-0949">S-adenosyl-L-methionine</keyword>
<organism evidence="8">
    <name type="scientific">marine sediment metagenome</name>
    <dbReference type="NCBI Taxonomy" id="412755"/>
    <lineage>
        <taxon>unclassified sequences</taxon>
        <taxon>metagenomes</taxon>
        <taxon>ecological metagenomes</taxon>
    </lineage>
</organism>
<dbReference type="HAMAP" id="MF_02126">
    <property type="entry name" value="RF_methyltr_PrmC"/>
    <property type="match status" value="1"/>
</dbReference>
<evidence type="ECO:0000259" key="7">
    <source>
        <dbReference type="Pfam" id="PF17827"/>
    </source>
</evidence>
<dbReference type="SUPFAM" id="SSF53335">
    <property type="entry name" value="S-adenosyl-L-methionine-dependent methyltransferases"/>
    <property type="match status" value="1"/>
</dbReference>
<dbReference type="Gene3D" id="1.10.8.10">
    <property type="entry name" value="DNA helicase RuvA subunit, C-terminal domain"/>
    <property type="match status" value="1"/>
</dbReference>
<evidence type="ECO:0000256" key="3">
    <source>
        <dbReference type="ARBA" id="ARBA00022679"/>
    </source>
</evidence>
<keyword evidence="2" id="KW-0489">Methyltransferase</keyword>
<dbReference type="Pfam" id="PF05175">
    <property type="entry name" value="MTS"/>
    <property type="match status" value="1"/>
</dbReference>
<dbReference type="NCBIfam" id="TIGR03534">
    <property type="entry name" value="RF_mod_PrmC"/>
    <property type="match status" value="1"/>
</dbReference>